<dbReference type="InterPro" id="IPR028661">
    <property type="entry name" value="Vps29"/>
</dbReference>
<dbReference type="NCBIfam" id="TIGR00040">
    <property type="entry name" value="yfcE"/>
    <property type="match status" value="1"/>
</dbReference>
<organism evidence="7 8">
    <name type="scientific">Coemansia biformis</name>
    <dbReference type="NCBI Taxonomy" id="1286918"/>
    <lineage>
        <taxon>Eukaryota</taxon>
        <taxon>Fungi</taxon>
        <taxon>Fungi incertae sedis</taxon>
        <taxon>Zoopagomycota</taxon>
        <taxon>Kickxellomycotina</taxon>
        <taxon>Kickxellomycetes</taxon>
        <taxon>Kickxellales</taxon>
        <taxon>Kickxellaceae</taxon>
        <taxon>Coemansia</taxon>
    </lineage>
</organism>
<dbReference type="Proteomes" id="UP001143981">
    <property type="component" value="Unassembled WGS sequence"/>
</dbReference>
<comment type="caution">
    <text evidence="7">The sequence shown here is derived from an EMBL/GenBank/DDBJ whole genome shotgun (WGS) entry which is preliminary data.</text>
</comment>
<evidence type="ECO:0000256" key="3">
    <source>
        <dbReference type="ARBA" id="ARBA00022448"/>
    </source>
</evidence>
<evidence type="ECO:0000313" key="7">
    <source>
        <dbReference type="EMBL" id="KAJ1731924.1"/>
    </source>
</evidence>
<dbReference type="GO" id="GO:0030904">
    <property type="term" value="C:retromer complex"/>
    <property type="evidence" value="ECO:0007669"/>
    <property type="project" value="InterPro"/>
</dbReference>
<dbReference type="AlphaFoldDB" id="A0A9W7YCR9"/>
<dbReference type="SUPFAM" id="SSF56300">
    <property type="entry name" value="Metallo-dependent phosphatases"/>
    <property type="match status" value="1"/>
</dbReference>
<evidence type="ECO:0000256" key="2">
    <source>
        <dbReference type="ARBA" id="ARBA00017767"/>
    </source>
</evidence>
<evidence type="ECO:0000313" key="8">
    <source>
        <dbReference type="Proteomes" id="UP001143981"/>
    </source>
</evidence>
<sequence>MTLVLVLGDIHIPQRAAHIPAKFRKLLVPGKIDKILCTGNLTDRATLEYLQSITPDVRVVRGEFDDKAQNYPVSLRLVEQCDDDESGGLAVGVVNGHYMVPANGDVGTLAATARQMDVDVLVTGRTHQFEAYEEKGRCFISPGSITGAFSPLELDPIPSFVLMEIKPGAETVAYVYQLENNEVVVHRTEYKKGEC</sequence>
<proteinExistence type="inferred from homology"/>
<evidence type="ECO:0000256" key="4">
    <source>
        <dbReference type="ARBA" id="ARBA00022927"/>
    </source>
</evidence>
<dbReference type="GO" id="GO:0015031">
    <property type="term" value="P:protein transport"/>
    <property type="evidence" value="ECO:0007669"/>
    <property type="project" value="UniProtKB-KW"/>
</dbReference>
<name>A0A9W7YCR9_9FUNG</name>
<dbReference type="Pfam" id="PF12850">
    <property type="entry name" value="Metallophos_2"/>
    <property type="match status" value="1"/>
</dbReference>
<dbReference type="GO" id="GO:0005829">
    <property type="term" value="C:cytosol"/>
    <property type="evidence" value="ECO:0007669"/>
    <property type="project" value="GOC"/>
</dbReference>
<protein>
    <recommendedName>
        <fullName evidence="2 5">Vacuolar protein sorting-associated protein 29</fullName>
    </recommendedName>
</protein>
<dbReference type="EMBL" id="JANBOI010000276">
    <property type="protein sequence ID" value="KAJ1731924.1"/>
    <property type="molecule type" value="Genomic_DNA"/>
</dbReference>
<gene>
    <name evidence="7" type="primary">vps29_1</name>
    <name evidence="7" type="ORF">LPJ61_002290</name>
</gene>
<evidence type="ECO:0000256" key="5">
    <source>
        <dbReference type="RuleBase" id="RU362040"/>
    </source>
</evidence>
<comment type="similarity">
    <text evidence="1 5">Belongs to the VPS29 family.</text>
</comment>
<keyword evidence="3" id="KW-0813">Transport</keyword>
<dbReference type="InterPro" id="IPR000979">
    <property type="entry name" value="Phosphodiesterase_MJ0936/Vps29"/>
</dbReference>
<evidence type="ECO:0000259" key="6">
    <source>
        <dbReference type="Pfam" id="PF12850"/>
    </source>
</evidence>
<dbReference type="GO" id="GO:0042147">
    <property type="term" value="P:retrograde transport, endosome to Golgi"/>
    <property type="evidence" value="ECO:0007669"/>
    <property type="project" value="InterPro"/>
</dbReference>
<reference evidence="7" key="1">
    <citation type="submission" date="2022-07" db="EMBL/GenBank/DDBJ databases">
        <title>Phylogenomic reconstructions and comparative analyses of Kickxellomycotina fungi.</title>
        <authorList>
            <person name="Reynolds N.K."/>
            <person name="Stajich J.E."/>
            <person name="Barry K."/>
            <person name="Grigoriev I.V."/>
            <person name="Crous P."/>
            <person name="Smith M.E."/>
        </authorList>
    </citation>
    <scope>NUCLEOTIDE SEQUENCE</scope>
    <source>
        <strain evidence="7">BCRC 34381</strain>
    </source>
</reference>
<dbReference type="InterPro" id="IPR029052">
    <property type="entry name" value="Metallo-depent_PP-like"/>
</dbReference>
<keyword evidence="8" id="KW-1185">Reference proteome</keyword>
<evidence type="ECO:0000256" key="1">
    <source>
        <dbReference type="ARBA" id="ARBA00005945"/>
    </source>
</evidence>
<dbReference type="CDD" id="cd07394">
    <property type="entry name" value="MPP_Vps29"/>
    <property type="match status" value="1"/>
</dbReference>
<dbReference type="PANTHER" id="PTHR11124">
    <property type="entry name" value="VACUOLAR SORTING PROTEIN VPS29"/>
    <property type="match status" value="1"/>
</dbReference>
<dbReference type="InterPro" id="IPR024654">
    <property type="entry name" value="Calcineurin-like_PHP_lpxH"/>
</dbReference>
<dbReference type="OrthoDB" id="10258130at2759"/>
<keyword evidence="4" id="KW-0653">Protein transport</keyword>
<feature type="domain" description="Calcineurin-like phosphoesterase" evidence="6">
    <location>
        <begin position="4"/>
        <end position="165"/>
    </location>
</feature>
<dbReference type="Gene3D" id="3.60.21.10">
    <property type="match status" value="1"/>
</dbReference>
<accession>A0A9W7YCR9</accession>